<feature type="binding site" evidence="18">
    <location>
        <position position="383"/>
    </location>
    <ligand>
        <name>acetyl-CoA</name>
        <dbReference type="ChEBI" id="CHEBI:57288"/>
    </ligand>
</feature>
<dbReference type="Gene3D" id="3.90.550.10">
    <property type="entry name" value="Spore Coat Polysaccharide Biosynthesis Protein SpsA, Chain A"/>
    <property type="match status" value="1"/>
</dbReference>
<dbReference type="EC" id="2.7.7.23" evidence="18"/>
<comment type="catalytic activity">
    <reaction evidence="15 18">
        <text>alpha-D-glucosamine 1-phosphate + acetyl-CoA = N-acetyl-alpha-D-glucosamine 1-phosphate + CoA + H(+)</text>
        <dbReference type="Rhea" id="RHEA:13725"/>
        <dbReference type="ChEBI" id="CHEBI:15378"/>
        <dbReference type="ChEBI" id="CHEBI:57287"/>
        <dbReference type="ChEBI" id="CHEBI:57288"/>
        <dbReference type="ChEBI" id="CHEBI:57776"/>
        <dbReference type="ChEBI" id="CHEBI:58516"/>
        <dbReference type="EC" id="2.3.1.157"/>
    </reaction>
</comment>
<feature type="region of interest" description="Linker" evidence="18">
    <location>
        <begin position="233"/>
        <end position="253"/>
    </location>
</feature>
<keyword evidence="14 18" id="KW-0961">Cell wall biogenesis/degradation</keyword>
<feature type="binding site" evidence="18">
    <location>
        <begin position="389"/>
        <end position="390"/>
    </location>
    <ligand>
        <name>acetyl-CoA</name>
        <dbReference type="ChEBI" id="CHEBI:57288"/>
    </ligand>
</feature>
<evidence type="ECO:0000256" key="2">
    <source>
        <dbReference type="ARBA" id="ARBA00007707"/>
    </source>
</evidence>
<dbReference type="InterPro" id="IPR011004">
    <property type="entry name" value="Trimer_LpxA-like_sf"/>
</dbReference>
<name>A0A4V6P466_9GAMM</name>
<gene>
    <name evidence="18" type="primary">glmU</name>
    <name evidence="20" type="ORF">EC912_102629</name>
</gene>
<feature type="binding site" evidence="18">
    <location>
        <position position="173"/>
    </location>
    <ligand>
        <name>UDP-N-acetyl-alpha-D-glucosamine</name>
        <dbReference type="ChEBI" id="CHEBI:57705"/>
    </ligand>
</feature>
<evidence type="ECO:0000256" key="9">
    <source>
        <dbReference type="ARBA" id="ARBA00022842"/>
    </source>
</evidence>
<feature type="region of interest" description="N-acetyltransferase" evidence="18">
    <location>
        <begin position="254"/>
        <end position="458"/>
    </location>
</feature>
<keyword evidence="10 18" id="KW-0133">Cell shape</keyword>
<dbReference type="InterPro" id="IPR050065">
    <property type="entry name" value="GlmU-like"/>
</dbReference>
<keyword evidence="8 18" id="KW-0677">Repeat</keyword>
<comment type="pathway">
    <text evidence="18">Nucleotide-sugar biosynthesis; UDP-N-acetyl-alpha-D-glucosamine biosynthesis; N-acetyl-alpha-D-glucosamine 1-phosphate from alpha-D-glucosamine 6-phosphate (route II): step 2/2.</text>
</comment>
<keyword evidence="21" id="KW-1185">Reference proteome</keyword>
<dbReference type="RefSeq" id="WP_132142475.1">
    <property type="nucleotide sequence ID" value="NZ_SMCS01000002.1"/>
</dbReference>
<organism evidence="20 21">
    <name type="scientific">Luteibacter rhizovicinus</name>
    <dbReference type="NCBI Taxonomy" id="242606"/>
    <lineage>
        <taxon>Bacteria</taxon>
        <taxon>Pseudomonadati</taxon>
        <taxon>Pseudomonadota</taxon>
        <taxon>Gammaproteobacteria</taxon>
        <taxon>Lysobacterales</taxon>
        <taxon>Rhodanobacteraceae</taxon>
        <taxon>Luteibacter</taxon>
    </lineage>
</organism>
<feature type="binding site" evidence="18">
    <location>
        <position position="408"/>
    </location>
    <ligand>
        <name>acetyl-CoA</name>
        <dbReference type="ChEBI" id="CHEBI:57288"/>
    </ligand>
</feature>
<dbReference type="GO" id="GO:0071555">
    <property type="term" value="P:cell wall organization"/>
    <property type="evidence" value="ECO:0007669"/>
    <property type="project" value="UniProtKB-KW"/>
</dbReference>
<dbReference type="PANTHER" id="PTHR43584">
    <property type="entry name" value="NUCLEOTIDYL TRANSFERASE"/>
    <property type="match status" value="1"/>
</dbReference>
<comment type="subcellular location">
    <subcellularLocation>
        <location evidence="1 18">Cytoplasm</location>
    </subcellularLocation>
</comment>
<evidence type="ECO:0000256" key="18">
    <source>
        <dbReference type="HAMAP-Rule" id="MF_01631"/>
    </source>
</evidence>
<feature type="binding site" evidence="18">
    <location>
        <position position="158"/>
    </location>
    <ligand>
        <name>UDP-N-acetyl-alpha-D-glucosamine</name>
        <dbReference type="ChEBI" id="CHEBI:57705"/>
    </ligand>
</feature>
<dbReference type="InterPro" id="IPR038009">
    <property type="entry name" value="GlmU_C_LbH"/>
</dbReference>
<dbReference type="OrthoDB" id="9775031at2"/>
<evidence type="ECO:0000259" key="19">
    <source>
        <dbReference type="Pfam" id="PF12804"/>
    </source>
</evidence>
<dbReference type="SUPFAM" id="SSF53448">
    <property type="entry name" value="Nucleotide-diphospho-sugar transferases"/>
    <property type="match status" value="1"/>
</dbReference>
<evidence type="ECO:0000256" key="11">
    <source>
        <dbReference type="ARBA" id="ARBA00022984"/>
    </source>
</evidence>
<evidence type="ECO:0000256" key="17">
    <source>
        <dbReference type="ARBA" id="ARBA00049628"/>
    </source>
</evidence>
<keyword evidence="11 18" id="KW-0573">Peptidoglycan synthesis</keyword>
<dbReference type="EMBL" id="SMCS01000002">
    <property type="protein sequence ID" value="TCV96279.1"/>
    <property type="molecule type" value="Genomic_DNA"/>
</dbReference>
<evidence type="ECO:0000256" key="4">
    <source>
        <dbReference type="ARBA" id="ARBA00022490"/>
    </source>
</evidence>
<feature type="binding site" evidence="18">
    <location>
        <position position="369"/>
    </location>
    <ligand>
        <name>UDP-N-acetyl-alpha-D-glucosamine</name>
        <dbReference type="ChEBI" id="CHEBI:57705"/>
    </ligand>
</feature>
<keyword evidence="13 18" id="KW-0012">Acyltransferase</keyword>
<dbReference type="UniPathway" id="UPA00973"/>
<feature type="binding site" evidence="18">
    <location>
        <position position="143"/>
    </location>
    <ligand>
        <name>UDP-N-acetyl-alpha-D-glucosamine</name>
        <dbReference type="ChEBI" id="CHEBI:57705"/>
    </ligand>
</feature>
<evidence type="ECO:0000256" key="13">
    <source>
        <dbReference type="ARBA" id="ARBA00023315"/>
    </source>
</evidence>
<comment type="function">
    <text evidence="17 18">Catalyzes the last two sequential reactions in the de novo biosynthetic pathway for UDP-N-acetylglucosamine (UDP-GlcNAc). The C-terminal domain catalyzes the transfer of acetyl group from acetyl coenzyme A to glucosamine-1-phosphate (GlcN-1-P) to produce N-acetylglucosamine-1-phosphate (GlcNAc-1-P), which is converted into UDP-GlcNAc by the transfer of uridine 5-monophosphate (from uridine 5-triphosphate), a reaction catalyzed by the N-terminal domain.</text>
</comment>
<dbReference type="PANTHER" id="PTHR43584:SF3">
    <property type="entry name" value="BIFUNCTIONAL PROTEIN GLMU"/>
    <property type="match status" value="1"/>
</dbReference>
<dbReference type="InterPro" id="IPR005882">
    <property type="entry name" value="Bifunctional_GlmU"/>
</dbReference>
<dbReference type="InterPro" id="IPR025877">
    <property type="entry name" value="MobA-like_NTP_Trfase"/>
</dbReference>
<dbReference type="Pfam" id="PF12804">
    <property type="entry name" value="NTP_transf_3"/>
    <property type="match status" value="1"/>
</dbReference>
<evidence type="ECO:0000313" key="21">
    <source>
        <dbReference type="Proteomes" id="UP000295645"/>
    </source>
</evidence>
<feature type="binding site" evidence="18">
    <location>
        <position position="77"/>
    </location>
    <ligand>
        <name>UDP-N-acetyl-alpha-D-glucosamine</name>
        <dbReference type="ChEBI" id="CHEBI:57705"/>
    </ligand>
</feature>
<dbReference type="GO" id="GO:0000902">
    <property type="term" value="P:cell morphogenesis"/>
    <property type="evidence" value="ECO:0007669"/>
    <property type="project" value="UniProtKB-UniRule"/>
</dbReference>
<feature type="binding site" evidence="18">
    <location>
        <position position="380"/>
    </location>
    <ligand>
        <name>UDP-N-acetyl-alpha-D-glucosamine</name>
        <dbReference type="ChEBI" id="CHEBI:57705"/>
    </ligand>
</feature>
<dbReference type="NCBIfam" id="TIGR01173">
    <property type="entry name" value="glmU"/>
    <property type="match status" value="1"/>
</dbReference>
<dbReference type="GO" id="GO:0016020">
    <property type="term" value="C:membrane"/>
    <property type="evidence" value="ECO:0007669"/>
    <property type="project" value="GOC"/>
</dbReference>
<dbReference type="AlphaFoldDB" id="A0A4V6P466"/>
<dbReference type="Gene3D" id="2.160.10.10">
    <property type="entry name" value="Hexapeptide repeat proteins"/>
    <property type="match status" value="1"/>
</dbReference>
<feature type="binding site" evidence="18">
    <location>
        <begin position="82"/>
        <end position="83"/>
    </location>
    <ligand>
        <name>UDP-N-acetyl-alpha-D-glucosamine</name>
        <dbReference type="ChEBI" id="CHEBI:57705"/>
    </ligand>
</feature>
<dbReference type="GO" id="GO:0019134">
    <property type="term" value="F:glucosamine-1-phosphate N-acetyltransferase activity"/>
    <property type="evidence" value="ECO:0007669"/>
    <property type="project" value="UniProtKB-UniRule"/>
</dbReference>
<keyword evidence="4 18" id="KW-0963">Cytoplasm</keyword>
<evidence type="ECO:0000313" key="20">
    <source>
        <dbReference type="EMBL" id="TCV96279.1"/>
    </source>
</evidence>
<feature type="binding site" evidence="18">
    <location>
        <position position="230"/>
    </location>
    <ligand>
        <name>Mg(2+)</name>
        <dbReference type="ChEBI" id="CHEBI:18420"/>
    </ligand>
</feature>
<evidence type="ECO:0000256" key="10">
    <source>
        <dbReference type="ARBA" id="ARBA00022960"/>
    </source>
</evidence>
<comment type="similarity">
    <text evidence="3 18">In the N-terminal section; belongs to the N-acetylglucosamine-1-phosphate uridyltransferase family.</text>
</comment>
<keyword evidence="5 18" id="KW-0808">Transferase</keyword>
<keyword evidence="6 18" id="KW-0548">Nucleotidyltransferase</keyword>
<dbReference type="Pfam" id="PF00132">
    <property type="entry name" value="Hexapep"/>
    <property type="match status" value="1"/>
</dbReference>
<comment type="caution">
    <text evidence="20">The sequence shown here is derived from an EMBL/GenBank/DDBJ whole genome shotgun (WGS) entry which is preliminary data.</text>
</comment>
<feature type="binding site" evidence="18">
    <location>
        <begin position="108"/>
        <end position="110"/>
    </location>
    <ligand>
        <name>UDP-N-acetyl-alpha-D-glucosamine</name>
        <dbReference type="ChEBI" id="CHEBI:57705"/>
    </ligand>
</feature>
<dbReference type="UniPathway" id="UPA00113">
    <property type="reaction ID" value="UER00532"/>
</dbReference>
<evidence type="ECO:0000256" key="12">
    <source>
        <dbReference type="ARBA" id="ARBA00023268"/>
    </source>
</evidence>
<dbReference type="SUPFAM" id="SSF51161">
    <property type="entry name" value="Trimeric LpxA-like enzymes"/>
    <property type="match status" value="1"/>
</dbReference>
<feature type="binding site" evidence="18">
    <location>
        <position position="443"/>
    </location>
    <ligand>
        <name>acetyl-CoA</name>
        <dbReference type="ChEBI" id="CHEBI:57288"/>
    </ligand>
</feature>
<dbReference type="CDD" id="cd03353">
    <property type="entry name" value="LbH_GlmU_C"/>
    <property type="match status" value="1"/>
</dbReference>
<evidence type="ECO:0000256" key="7">
    <source>
        <dbReference type="ARBA" id="ARBA00022723"/>
    </source>
</evidence>
<dbReference type="HAMAP" id="MF_01631">
    <property type="entry name" value="GlmU"/>
    <property type="match status" value="1"/>
</dbReference>
<dbReference type="EC" id="2.3.1.157" evidence="18"/>
<comment type="pathway">
    <text evidence="18">Nucleotide-sugar biosynthesis; UDP-N-acetyl-alpha-D-glucosamine biosynthesis; UDP-N-acetyl-alpha-D-glucosamine from N-acetyl-alpha-D-glucosamine 1-phosphate: step 1/1.</text>
</comment>
<feature type="region of interest" description="Pyrophosphorylase" evidence="18">
    <location>
        <begin position="1"/>
        <end position="232"/>
    </location>
</feature>
<feature type="active site" description="Proton acceptor" evidence="18">
    <location>
        <position position="366"/>
    </location>
</feature>
<evidence type="ECO:0000256" key="5">
    <source>
        <dbReference type="ARBA" id="ARBA00022679"/>
    </source>
</evidence>
<accession>A0A4V6P466</accession>
<comment type="similarity">
    <text evidence="2 18">In the C-terminal section; belongs to the transferase hexapeptide repeat family.</text>
</comment>
<feature type="binding site" evidence="18">
    <location>
        <position position="25"/>
    </location>
    <ligand>
        <name>UDP-N-acetyl-alpha-D-glucosamine</name>
        <dbReference type="ChEBI" id="CHEBI:57705"/>
    </ligand>
</feature>
<dbReference type="GO" id="GO:0006048">
    <property type="term" value="P:UDP-N-acetylglucosamine biosynthetic process"/>
    <property type="evidence" value="ECO:0007669"/>
    <property type="project" value="UniProtKB-UniPathway"/>
</dbReference>
<dbReference type="Proteomes" id="UP000295645">
    <property type="component" value="Unassembled WGS sequence"/>
</dbReference>
<feature type="binding site" evidence="18">
    <location>
        <position position="336"/>
    </location>
    <ligand>
        <name>UDP-N-acetyl-alpha-D-glucosamine</name>
        <dbReference type="ChEBI" id="CHEBI:57705"/>
    </ligand>
</feature>
<dbReference type="GO" id="GO:0009245">
    <property type="term" value="P:lipid A biosynthetic process"/>
    <property type="evidence" value="ECO:0007669"/>
    <property type="project" value="UniProtKB-UniRule"/>
</dbReference>
<feature type="binding site" evidence="18">
    <location>
        <position position="354"/>
    </location>
    <ligand>
        <name>UDP-N-acetyl-alpha-D-glucosamine</name>
        <dbReference type="ChEBI" id="CHEBI:57705"/>
    </ligand>
</feature>
<comment type="catalytic activity">
    <reaction evidence="16 18">
        <text>N-acetyl-alpha-D-glucosamine 1-phosphate + UTP + H(+) = UDP-N-acetyl-alpha-D-glucosamine + diphosphate</text>
        <dbReference type="Rhea" id="RHEA:13509"/>
        <dbReference type="ChEBI" id="CHEBI:15378"/>
        <dbReference type="ChEBI" id="CHEBI:33019"/>
        <dbReference type="ChEBI" id="CHEBI:46398"/>
        <dbReference type="ChEBI" id="CHEBI:57705"/>
        <dbReference type="ChEBI" id="CHEBI:57776"/>
        <dbReference type="EC" id="2.7.7.23"/>
    </reaction>
</comment>
<feature type="domain" description="MobA-like NTP transferase" evidence="19">
    <location>
        <begin position="8"/>
        <end position="128"/>
    </location>
</feature>
<feature type="binding site" evidence="18">
    <location>
        <begin position="11"/>
        <end position="14"/>
    </location>
    <ligand>
        <name>UDP-N-acetyl-alpha-D-glucosamine</name>
        <dbReference type="ChEBI" id="CHEBI:57705"/>
    </ligand>
</feature>
<evidence type="ECO:0000256" key="8">
    <source>
        <dbReference type="ARBA" id="ARBA00022737"/>
    </source>
</evidence>
<evidence type="ECO:0000256" key="15">
    <source>
        <dbReference type="ARBA" id="ARBA00048247"/>
    </source>
</evidence>
<proteinExistence type="inferred from homology"/>
<dbReference type="GO" id="GO:0000287">
    <property type="term" value="F:magnesium ion binding"/>
    <property type="evidence" value="ECO:0007669"/>
    <property type="project" value="UniProtKB-UniRule"/>
</dbReference>
<keyword evidence="12 18" id="KW-0511">Multifunctional enzyme</keyword>
<reference evidence="20 21" key="1">
    <citation type="submission" date="2019-03" db="EMBL/GenBank/DDBJ databases">
        <title>Above-ground endophytic microbial communities from plants in different locations in the United States.</title>
        <authorList>
            <person name="Frank C."/>
        </authorList>
    </citation>
    <scope>NUCLEOTIDE SEQUENCE [LARGE SCALE GENOMIC DNA]</scope>
    <source>
        <strain evidence="20 21">LP_13_YM</strain>
    </source>
</reference>
<dbReference type="GO" id="GO:0008360">
    <property type="term" value="P:regulation of cell shape"/>
    <property type="evidence" value="ECO:0007669"/>
    <property type="project" value="UniProtKB-KW"/>
</dbReference>
<dbReference type="InterPro" id="IPR001451">
    <property type="entry name" value="Hexapep"/>
</dbReference>
<keyword evidence="7 18" id="KW-0479">Metal-binding</keyword>
<dbReference type="CDD" id="cd02540">
    <property type="entry name" value="GT2_GlmU_N_bac"/>
    <property type="match status" value="1"/>
</dbReference>
<evidence type="ECO:0000256" key="14">
    <source>
        <dbReference type="ARBA" id="ARBA00023316"/>
    </source>
</evidence>
<dbReference type="GO" id="GO:0005737">
    <property type="term" value="C:cytoplasm"/>
    <property type="evidence" value="ECO:0007669"/>
    <property type="project" value="UniProtKB-SubCell"/>
</dbReference>
<protein>
    <recommendedName>
        <fullName evidence="18">Bifunctional protein GlmU</fullName>
    </recommendedName>
    <domain>
        <recommendedName>
            <fullName evidence="18">UDP-N-acetylglucosamine pyrophosphorylase</fullName>
            <ecNumber evidence="18">2.7.7.23</ecNumber>
        </recommendedName>
        <alternativeName>
            <fullName evidence="18">N-acetylglucosamine-1-phosphate uridyltransferase</fullName>
        </alternativeName>
    </domain>
    <domain>
        <recommendedName>
            <fullName evidence="18">Glucosamine-1-phosphate N-acetyltransferase</fullName>
            <ecNumber evidence="18">2.3.1.157</ecNumber>
        </recommendedName>
    </domain>
</protein>
<comment type="subunit">
    <text evidence="18">Homotrimer.</text>
</comment>
<evidence type="ECO:0000256" key="3">
    <source>
        <dbReference type="ARBA" id="ARBA00007947"/>
    </source>
</evidence>
<sequence length="458" mass="48571">MTQTPIHVVILAAGEGKRMKSATAKVLMPLAGRPLLQHVIDVARTLDPAGIHVVHGHRGDKVTAAFAHDTTLDWIEQTERLGTGHAVRTALEHLRANGVLEGRVVVLYGDVPLIHGETLRRLVAADEPLAMLATRVADPKGYGRVILDASGHVRHVVEEKDASAAQRAVDLINTGILAGDAAKLLAWTSRLGNANVQGEYYLTDVFEFAAADGTPALCVDCDEIEAAGANDPWQLAELEALYRQRMARGLALAGVRLADPSRLDVRGTVRAGRDVEVDVNVIFEGSVELGDDVRIGPFTRIRNARLATGTVVLAHCDLDGVVTHGPCTIGPFARLRPGTDLAAGVHVGNFVETKQTSMGEGSKANHLTYLGDAVIGRGVNIGAGTITCNYDGANKSRTTIEDNVFVGSNSALVAPVTLHEGATIGAGAVVTRDAPPHALTVARVRQTSIEGWQRPKKK</sequence>
<feature type="binding site" evidence="18">
    <location>
        <position position="426"/>
    </location>
    <ligand>
        <name>acetyl-CoA</name>
        <dbReference type="ChEBI" id="CHEBI:57288"/>
    </ligand>
</feature>
<dbReference type="GO" id="GO:0003977">
    <property type="term" value="F:UDP-N-acetylglucosamine diphosphorylase activity"/>
    <property type="evidence" value="ECO:0007669"/>
    <property type="project" value="UniProtKB-UniRule"/>
</dbReference>
<feature type="binding site" evidence="18">
    <location>
        <position position="230"/>
    </location>
    <ligand>
        <name>UDP-N-acetyl-alpha-D-glucosamine</name>
        <dbReference type="ChEBI" id="CHEBI:57705"/>
    </ligand>
</feature>
<evidence type="ECO:0000256" key="16">
    <source>
        <dbReference type="ARBA" id="ARBA00048493"/>
    </source>
</evidence>
<keyword evidence="9 18" id="KW-0460">Magnesium</keyword>
<feature type="binding site" evidence="18">
    <location>
        <position position="110"/>
    </location>
    <ligand>
        <name>Mg(2+)</name>
        <dbReference type="ChEBI" id="CHEBI:18420"/>
    </ligand>
</feature>
<evidence type="ECO:0000256" key="1">
    <source>
        <dbReference type="ARBA" id="ARBA00004496"/>
    </source>
</evidence>
<comment type="cofactor">
    <cofactor evidence="18">
        <name>Mg(2+)</name>
        <dbReference type="ChEBI" id="CHEBI:18420"/>
    </cofactor>
    <text evidence="18">Binds 1 Mg(2+) ion per subunit.</text>
</comment>
<comment type="pathway">
    <text evidence="18">Bacterial outer membrane biogenesis; LPS lipid A biosynthesis.</text>
</comment>
<dbReference type="InterPro" id="IPR029044">
    <property type="entry name" value="Nucleotide-diphossugar_trans"/>
</dbReference>
<dbReference type="GO" id="GO:0009252">
    <property type="term" value="P:peptidoglycan biosynthetic process"/>
    <property type="evidence" value="ECO:0007669"/>
    <property type="project" value="UniProtKB-UniRule"/>
</dbReference>
<evidence type="ECO:0000256" key="6">
    <source>
        <dbReference type="ARBA" id="ARBA00022695"/>
    </source>
</evidence>